<comment type="caution">
    <text evidence="2">The sequence shown here is derived from an EMBL/GenBank/DDBJ whole genome shotgun (WGS) entry which is preliminary data.</text>
</comment>
<evidence type="ECO:0000313" key="3">
    <source>
        <dbReference type="Proteomes" id="UP000194841"/>
    </source>
</evidence>
<protein>
    <recommendedName>
        <fullName evidence="1">Solute-binding protein family 3/N-terminal domain-containing protein</fullName>
    </recommendedName>
</protein>
<dbReference type="InterPro" id="IPR001638">
    <property type="entry name" value="Solute-binding_3/MltF_N"/>
</dbReference>
<gene>
    <name evidence="2" type="ORF">B1199_03345</name>
</gene>
<evidence type="ECO:0000313" key="2">
    <source>
        <dbReference type="EMBL" id="OUL59317.1"/>
    </source>
</evidence>
<dbReference type="RefSeq" id="WP_086742709.1">
    <property type="nucleotide sequence ID" value="NZ_MWPV01000001.1"/>
</dbReference>
<feature type="domain" description="Solute-binding protein family 3/N-terminal" evidence="1">
    <location>
        <begin position="25"/>
        <end position="96"/>
    </location>
</feature>
<proteinExistence type="predicted"/>
<dbReference type="AlphaFoldDB" id="A0A244CUM2"/>
<keyword evidence="3" id="KW-1185">Reference proteome</keyword>
<dbReference type="OrthoDB" id="6118698at2"/>
<reference evidence="2 3" key="1">
    <citation type="submission" date="2017-02" db="EMBL/GenBank/DDBJ databases">
        <title>Pseudoalteromonas ulvae TC14 Genome.</title>
        <authorList>
            <person name="Molmeret M."/>
        </authorList>
    </citation>
    <scope>NUCLEOTIDE SEQUENCE [LARGE SCALE GENOMIC DNA]</scope>
    <source>
        <strain evidence="2">TC14</strain>
    </source>
</reference>
<sequence>MLMALIVMATPSSAEQQSLKICYEDNNYPPYIYRDENVGKGILVDIITAAAQETRVSLALYSKPWMRCQQDVISGEAHALFAMIETDQRKKTFAFPPENKLSHWYLWLAQYPVFRAKGKPFIAAQYQPQTGIGAPFGYVVLDMLKDKNWLSPYQYEPKDGLKMVAMNKLDGYVVERQIGIHLLEVINHTKDVEVSQHLMLQSNWYLPFNKRFYESYPTLVEAMWRNIAVQRKKIEASLSEGAKN</sequence>
<dbReference type="Proteomes" id="UP000194841">
    <property type="component" value="Unassembled WGS sequence"/>
</dbReference>
<dbReference type="Pfam" id="PF00497">
    <property type="entry name" value="SBP_bac_3"/>
    <property type="match status" value="1"/>
</dbReference>
<dbReference type="EMBL" id="MWPV01000001">
    <property type="protein sequence ID" value="OUL59317.1"/>
    <property type="molecule type" value="Genomic_DNA"/>
</dbReference>
<dbReference type="SUPFAM" id="SSF53850">
    <property type="entry name" value="Periplasmic binding protein-like II"/>
    <property type="match status" value="1"/>
</dbReference>
<organism evidence="2 3">
    <name type="scientific">Pseudoalteromonas ulvae</name>
    <dbReference type="NCBI Taxonomy" id="107327"/>
    <lineage>
        <taxon>Bacteria</taxon>
        <taxon>Pseudomonadati</taxon>
        <taxon>Pseudomonadota</taxon>
        <taxon>Gammaproteobacteria</taxon>
        <taxon>Alteromonadales</taxon>
        <taxon>Pseudoalteromonadaceae</taxon>
        <taxon>Pseudoalteromonas</taxon>
    </lineage>
</organism>
<dbReference type="Gene3D" id="3.40.190.10">
    <property type="entry name" value="Periplasmic binding protein-like II"/>
    <property type="match status" value="1"/>
</dbReference>
<evidence type="ECO:0000259" key="1">
    <source>
        <dbReference type="Pfam" id="PF00497"/>
    </source>
</evidence>
<name>A0A244CUM2_PSEDV</name>
<accession>A0A244CUM2</accession>